<protein>
    <submittedName>
        <fullName evidence="1">Uncharacterized protein</fullName>
    </submittedName>
</protein>
<sequence length="200" mass="24038">MNTRTLCAITAELKDQYERSDSYLQLFFLKLLIFVKKICLDLRPSSIIDSNKFENLYSLFSRYKNDLLSNKLVRADFVWILFYTSNSMIVQCNYSKHNRQLLEEWEKYNQALLSLQEEYNPEEVDDKWIESNIIYEDGRAITSDFFTFLRYQYSLLNQSELMTNPNKFTEIGSLFKSEDNNLRDYWKLSRKVQNRLISNK</sequence>
<name>A0A7Z2VT22_9BACL</name>
<evidence type="ECO:0000313" key="2">
    <source>
        <dbReference type="Proteomes" id="UP000502248"/>
    </source>
</evidence>
<keyword evidence="1" id="KW-0614">Plasmid</keyword>
<dbReference type="Proteomes" id="UP000502248">
    <property type="component" value="Plasmid unnamed1"/>
</dbReference>
<dbReference type="EMBL" id="CP051681">
    <property type="protein sequence ID" value="QJD88618.1"/>
    <property type="molecule type" value="Genomic_DNA"/>
</dbReference>
<gene>
    <name evidence="1" type="ORF">HH215_35880</name>
</gene>
<keyword evidence="2" id="KW-1185">Reference proteome</keyword>
<dbReference type="RefSeq" id="WP_169284795.1">
    <property type="nucleotide sequence ID" value="NZ_CP051681.1"/>
</dbReference>
<accession>A0A7Z2VT22</accession>
<reference evidence="1 2" key="1">
    <citation type="submission" date="2020-04" db="EMBL/GenBank/DDBJ databases">
        <title>Genome sequencing of novel species.</title>
        <authorList>
            <person name="Heo J."/>
            <person name="Kim S.-J."/>
            <person name="Kim J.-S."/>
            <person name="Hong S.-B."/>
            <person name="Kwon S.-W."/>
        </authorList>
    </citation>
    <scope>NUCLEOTIDE SEQUENCE [LARGE SCALE GENOMIC DNA]</scope>
    <source>
        <strain evidence="1 2">MFER-1</strain>
        <plasmid evidence="1 2">unnamed1</plasmid>
    </source>
</reference>
<dbReference type="AlphaFoldDB" id="A0A7Z2VT22"/>
<organism evidence="1 2">
    <name type="scientific">Cohnella herbarum</name>
    <dbReference type="NCBI Taxonomy" id="2728023"/>
    <lineage>
        <taxon>Bacteria</taxon>
        <taxon>Bacillati</taxon>
        <taxon>Bacillota</taxon>
        <taxon>Bacilli</taxon>
        <taxon>Bacillales</taxon>
        <taxon>Paenibacillaceae</taxon>
        <taxon>Cohnella</taxon>
    </lineage>
</organism>
<proteinExistence type="predicted"/>
<evidence type="ECO:0000313" key="1">
    <source>
        <dbReference type="EMBL" id="QJD88618.1"/>
    </source>
</evidence>
<dbReference type="KEGG" id="cheb:HH215_35880"/>
<geneLocation type="plasmid" evidence="1 2">
    <name>unnamed1</name>
</geneLocation>